<gene>
    <name evidence="1" type="ORF">LCGC14_0969890</name>
</gene>
<protein>
    <submittedName>
        <fullName evidence="1">Uncharacterized protein</fullName>
    </submittedName>
</protein>
<comment type="caution">
    <text evidence="1">The sequence shown here is derived from an EMBL/GenBank/DDBJ whole genome shotgun (WGS) entry which is preliminary data.</text>
</comment>
<evidence type="ECO:0000313" key="1">
    <source>
        <dbReference type="EMBL" id="KKN17040.1"/>
    </source>
</evidence>
<organism evidence="1">
    <name type="scientific">marine sediment metagenome</name>
    <dbReference type="NCBI Taxonomy" id="412755"/>
    <lineage>
        <taxon>unclassified sequences</taxon>
        <taxon>metagenomes</taxon>
        <taxon>ecological metagenomes</taxon>
    </lineage>
</organism>
<sequence length="105" mass="12190">MEWLTWYDLRKYSIVSIYVEKPRYNLHNPSEQKVIIDMLHDVNDYPPMKLVFTCHKVSGKFTVASVTNNLDDPSSSVKISSALIRELKIEKSGIVKNLLMMLTWS</sequence>
<dbReference type="EMBL" id="LAZR01003562">
    <property type="protein sequence ID" value="KKN17040.1"/>
    <property type="molecule type" value="Genomic_DNA"/>
</dbReference>
<reference evidence="1" key="1">
    <citation type="journal article" date="2015" name="Nature">
        <title>Complex archaea that bridge the gap between prokaryotes and eukaryotes.</title>
        <authorList>
            <person name="Spang A."/>
            <person name="Saw J.H."/>
            <person name="Jorgensen S.L."/>
            <person name="Zaremba-Niedzwiedzka K."/>
            <person name="Martijn J."/>
            <person name="Lind A.E."/>
            <person name="van Eijk R."/>
            <person name="Schleper C."/>
            <person name="Guy L."/>
            <person name="Ettema T.J."/>
        </authorList>
    </citation>
    <scope>NUCLEOTIDE SEQUENCE</scope>
</reference>
<proteinExistence type="predicted"/>
<dbReference type="AlphaFoldDB" id="A0A0F9NC19"/>
<accession>A0A0F9NC19</accession>
<name>A0A0F9NC19_9ZZZZ</name>